<dbReference type="InterPro" id="IPR039422">
    <property type="entry name" value="MarR/SlyA-like"/>
</dbReference>
<dbReference type="InterPro" id="IPR000835">
    <property type="entry name" value="HTH_MarR-typ"/>
</dbReference>
<dbReference type="Proteomes" id="UP000199202">
    <property type="component" value="Unassembled WGS sequence"/>
</dbReference>
<dbReference type="RefSeq" id="WP_143044061.1">
    <property type="nucleotide sequence ID" value="NZ_FNDJ01000024.1"/>
</dbReference>
<dbReference type="SUPFAM" id="SSF46785">
    <property type="entry name" value="Winged helix' DNA-binding domain"/>
    <property type="match status" value="1"/>
</dbReference>
<dbReference type="SMART" id="SM00347">
    <property type="entry name" value="HTH_MARR"/>
    <property type="match status" value="1"/>
</dbReference>
<dbReference type="Gene3D" id="1.10.10.10">
    <property type="entry name" value="Winged helix-like DNA-binding domain superfamily/Winged helix DNA-binding domain"/>
    <property type="match status" value="1"/>
</dbReference>
<dbReference type="GO" id="GO:0003700">
    <property type="term" value="F:DNA-binding transcription factor activity"/>
    <property type="evidence" value="ECO:0007669"/>
    <property type="project" value="InterPro"/>
</dbReference>
<dbReference type="OrthoDB" id="9807800at2"/>
<dbReference type="GO" id="GO:0006950">
    <property type="term" value="P:response to stress"/>
    <property type="evidence" value="ECO:0007669"/>
    <property type="project" value="TreeGrafter"/>
</dbReference>
<evidence type="ECO:0000313" key="2">
    <source>
        <dbReference type="EMBL" id="SDL31482.1"/>
    </source>
</evidence>
<dbReference type="Pfam" id="PF12802">
    <property type="entry name" value="MarR_2"/>
    <property type="match status" value="1"/>
</dbReference>
<dbReference type="InterPro" id="IPR036388">
    <property type="entry name" value="WH-like_DNA-bd_sf"/>
</dbReference>
<feature type="domain" description="HTH marR-type" evidence="1">
    <location>
        <begin position="1"/>
        <end position="151"/>
    </location>
</feature>
<dbReference type="AlphaFoldDB" id="A0A1G9J2E5"/>
<evidence type="ECO:0000259" key="1">
    <source>
        <dbReference type="PROSITE" id="PS50995"/>
    </source>
</evidence>
<gene>
    <name evidence="2" type="ORF">SAMN05421869_124119</name>
</gene>
<evidence type="ECO:0000313" key="3">
    <source>
        <dbReference type="Proteomes" id="UP000199202"/>
    </source>
</evidence>
<dbReference type="InterPro" id="IPR036390">
    <property type="entry name" value="WH_DNA-bd_sf"/>
</dbReference>
<protein>
    <submittedName>
        <fullName evidence="2">DNA-binding transcriptional regulator, MarR family</fullName>
    </submittedName>
</protein>
<dbReference type="GO" id="GO:0003677">
    <property type="term" value="F:DNA binding"/>
    <property type="evidence" value="ECO:0007669"/>
    <property type="project" value="UniProtKB-KW"/>
</dbReference>
<keyword evidence="2" id="KW-0238">DNA-binding</keyword>
<reference evidence="2 3" key="1">
    <citation type="submission" date="2016-10" db="EMBL/GenBank/DDBJ databases">
        <authorList>
            <person name="de Groot N.N."/>
        </authorList>
    </citation>
    <scope>NUCLEOTIDE SEQUENCE [LARGE SCALE GENOMIC DNA]</scope>
    <source>
        <strain evidence="2 3">CGMCC 4.6533</strain>
    </source>
</reference>
<dbReference type="PANTHER" id="PTHR33164:SF104">
    <property type="entry name" value="TRANSCRIPTIONAL REGULATORY PROTEIN"/>
    <property type="match status" value="1"/>
</dbReference>
<proteinExistence type="predicted"/>
<organism evidence="2 3">
    <name type="scientific">Nonomuraea jiangxiensis</name>
    <dbReference type="NCBI Taxonomy" id="633440"/>
    <lineage>
        <taxon>Bacteria</taxon>
        <taxon>Bacillati</taxon>
        <taxon>Actinomycetota</taxon>
        <taxon>Actinomycetes</taxon>
        <taxon>Streptosporangiales</taxon>
        <taxon>Streptosporangiaceae</taxon>
        <taxon>Nonomuraea</taxon>
    </lineage>
</organism>
<dbReference type="EMBL" id="FNDJ01000024">
    <property type="protein sequence ID" value="SDL31482.1"/>
    <property type="molecule type" value="Genomic_DNA"/>
</dbReference>
<keyword evidence="3" id="KW-1185">Reference proteome</keyword>
<dbReference type="PANTHER" id="PTHR33164">
    <property type="entry name" value="TRANSCRIPTIONAL REGULATOR, MARR FAMILY"/>
    <property type="match status" value="1"/>
</dbReference>
<sequence>MGRPSEALTEQDYANLLSFRVWLRAFLWWSEQRAAEVGLTAAQHQLLLAVRGHSDSRGPTIRELAGYLCTRHHSAVQLADRVERLGLIRRNRVRAGDRREVRLTLTEAGRLKLSLLSAAHLEELRRLAPLLNALFELPNRGGRMLLGPLGQPCSP</sequence>
<dbReference type="PROSITE" id="PS50995">
    <property type="entry name" value="HTH_MARR_2"/>
    <property type="match status" value="1"/>
</dbReference>
<name>A0A1G9J2E5_9ACTN</name>
<accession>A0A1G9J2E5</accession>